<organism evidence="1 2">
    <name type="scientific">Calidithermus roseus</name>
    <dbReference type="NCBI Taxonomy" id="1644118"/>
    <lineage>
        <taxon>Bacteria</taxon>
        <taxon>Thermotogati</taxon>
        <taxon>Deinococcota</taxon>
        <taxon>Deinococci</taxon>
        <taxon>Thermales</taxon>
        <taxon>Thermaceae</taxon>
        <taxon>Calidithermus</taxon>
    </lineage>
</organism>
<proteinExistence type="predicted"/>
<protein>
    <submittedName>
        <fullName evidence="1">Uncharacterized protein</fullName>
    </submittedName>
</protein>
<comment type="caution">
    <text evidence="1">The sequence shown here is derived from an EMBL/GenBank/DDBJ whole genome shotgun (WGS) entry which is preliminary data.</text>
</comment>
<evidence type="ECO:0000313" key="2">
    <source>
        <dbReference type="Proteomes" id="UP000265341"/>
    </source>
</evidence>
<dbReference type="RefSeq" id="WP_119279630.1">
    <property type="nucleotide sequence ID" value="NZ_QWLA01000074.1"/>
</dbReference>
<evidence type="ECO:0000313" key="1">
    <source>
        <dbReference type="EMBL" id="RIH83559.1"/>
    </source>
</evidence>
<dbReference type="EMBL" id="QWLA01000074">
    <property type="protein sequence ID" value="RIH83559.1"/>
    <property type="molecule type" value="Genomic_DNA"/>
</dbReference>
<name>A0A399EKD3_9DEIN</name>
<dbReference type="AlphaFoldDB" id="A0A399EKD3"/>
<keyword evidence="2" id="KW-1185">Reference proteome</keyword>
<gene>
    <name evidence="1" type="ORF">Mrose_02981</name>
</gene>
<reference evidence="1 2" key="1">
    <citation type="submission" date="2018-08" db="EMBL/GenBank/DDBJ databases">
        <title>Meiothermus roseus NBRC 110900 genome sequencing project.</title>
        <authorList>
            <person name="Da Costa M.S."/>
            <person name="Albuquerque L."/>
            <person name="Raposo P."/>
            <person name="Froufe H.J.C."/>
            <person name="Barroso C.S."/>
            <person name="Egas C."/>
        </authorList>
    </citation>
    <scope>NUCLEOTIDE SEQUENCE [LARGE SCALE GENOMIC DNA]</scope>
    <source>
        <strain evidence="1 2">NBRC 110900</strain>
    </source>
</reference>
<accession>A0A399EKD3</accession>
<sequence>MWVDLLLTRVRLAGVGTLPPGWGRLEEALQPLRAAFCTKALHDLGALGEAYAAARHQLPECPDPDTLEA</sequence>
<dbReference type="Proteomes" id="UP000265341">
    <property type="component" value="Unassembled WGS sequence"/>
</dbReference>